<dbReference type="GO" id="GO:0008270">
    <property type="term" value="F:zinc ion binding"/>
    <property type="evidence" value="ECO:0007669"/>
    <property type="project" value="UniProtKB-KW"/>
</dbReference>
<evidence type="ECO:0000313" key="4">
    <source>
        <dbReference type="Proteomes" id="UP000253551"/>
    </source>
</evidence>
<dbReference type="Pfam" id="PF13923">
    <property type="entry name" value="zf-C3HC4_2"/>
    <property type="match status" value="1"/>
</dbReference>
<dbReference type="Proteomes" id="UP000253551">
    <property type="component" value="Unassembled WGS sequence"/>
</dbReference>
<gene>
    <name evidence="3" type="ORF">CU098_004735</name>
</gene>
<dbReference type="SUPFAM" id="SSF57850">
    <property type="entry name" value="RING/U-box"/>
    <property type="match status" value="1"/>
</dbReference>
<dbReference type="CDD" id="cd16563">
    <property type="entry name" value="RING-HC_RNF220"/>
    <property type="match status" value="1"/>
</dbReference>
<evidence type="ECO:0000256" key="1">
    <source>
        <dbReference type="PROSITE-ProRule" id="PRU00175"/>
    </source>
</evidence>
<name>A0A367K499_RHIST</name>
<dbReference type="GO" id="GO:0005737">
    <property type="term" value="C:cytoplasm"/>
    <property type="evidence" value="ECO:0007669"/>
    <property type="project" value="UniProtKB-ARBA"/>
</dbReference>
<proteinExistence type="predicted"/>
<comment type="caution">
    <text evidence="3">The sequence shown here is derived from an EMBL/GenBank/DDBJ whole genome shotgun (WGS) entry which is preliminary data.</text>
</comment>
<dbReference type="Pfam" id="PF08238">
    <property type="entry name" value="Sel1"/>
    <property type="match status" value="14"/>
</dbReference>
<keyword evidence="1" id="KW-0863">Zinc-finger</keyword>
<sequence length="876" mass="98675">MQQDSINETASAKRDLPKCPICEYRIEPAYWADHYQYELGRLAEPTSEAYLNPSNQNKGKRGAAVAAKRQLEGKGKKKASVYEETLERIQKNRTQRADRLRNMNQTGPVEAETQHDSEVALRVMMEEQEGSSEVQTCFICNERLFEQSGWEEYEWAGQRRVRATAMMEGGYSGAGFATANIVVSVEDEDASALHEMVSGGAPRQGFEETVSEWEHTTKDNVQPTQSTLLIDSLKARIHQLESTKAFNCLICLEPYKTPLTSIVCWHVHCEKCWLQTLGTKKLCPQCQKITTPADLRHTFLDNTNSKHLYKRANDYLFGRHGHSVSSKLAVAYLIKATALGNAKAEGVLGFCYEFGIGVETDFVQSEHHYLNAAKRNDGLSMARLAFLRKYGRPNVKIDRVEAEEWAERIRHKPSAIQWILEAASLHHDPAAQYTLGVCYHDGIAVTKDEHAAFRWTAMKWYRLAAEQGETVAIYNIGYCYEDGIGVEKDVHEAVKWYRLSAEQGNAFGQNSLGYCYEDGIGVEEDQQEAVKWYKLSAEQGYPWAECNLGYCYQNGIGLPKDDTLGAYWYRRAALQGHARAQHNLGFCYQNGIGVECNEKEAVKWYRRSAERGNIFAYHSLGYCYQNGIGVAVNEQESVFWYYLSAEENHPPAQLSLGYCYRNGIGVPKNEAEAVKWFKRSAEHGNALAQNSLGFCFEEGIGLKKDTARAVYWYHKSAKQNNPWAQCNLGFCYANGIGVQKDDVKAVEWYKRAAAQNHARALDKLGIHLQGGIGIQQDLQAAFEMFKRAAQSDHISAQFHLGNCFEKGLGCPVDINQATYWFERAALAGCRNSHERLRLLIVRECLLSPESFSSLSTMNEEDLIYGGLIIGHSAPAA</sequence>
<organism evidence="3 4">
    <name type="scientific">Rhizopus stolonifer</name>
    <name type="common">Rhizopus nigricans</name>
    <dbReference type="NCBI Taxonomy" id="4846"/>
    <lineage>
        <taxon>Eukaryota</taxon>
        <taxon>Fungi</taxon>
        <taxon>Fungi incertae sedis</taxon>
        <taxon>Mucoromycota</taxon>
        <taxon>Mucoromycotina</taxon>
        <taxon>Mucoromycetes</taxon>
        <taxon>Mucorales</taxon>
        <taxon>Mucorineae</taxon>
        <taxon>Rhizopodaceae</taxon>
        <taxon>Rhizopus</taxon>
    </lineage>
</organism>
<keyword evidence="4" id="KW-1185">Reference proteome</keyword>
<dbReference type="PANTHER" id="PTHR43628:SF1">
    <property type="entry name" value="CHITIN SYNTHASE REGULATORY FACTOR 2-RELATED"/>
    <property type="match status" value="1"/>
</dbReference>
<dbReference type="AlphaFoldDB" id="A0A367K499"/>
<dbReference type="InterPro" id="IPR011990">
    <property type="entry name" value="TPR-like_helical_dom_sf"/>
</dbReference>
<dbReference type="Gene3D" id="3.30.40.10">
    <property type="entry name" value="Zinc/RING finger domain, C3HC4 (zinc finger)"/>
    <property type="match status" value="1"/>
</dbReference>
<dbReference type="InterPro" id="IPR040178">
    <property type="entry name" value="RNF220_RING"/>
</dbReference>
<evidence type="ECO:0000259" key="2">
    <source>
        <dbReference type="PROSITE" id="PS50089"/>
    </source>
</evidence>
<accession>A0A367K499</accession>
<dbReference type="SMART" id="SM00671">
    <property type="entry name" value="SEL1"/>
    <property type="match status" value="14"/>
</dbReference>
<keyword evidence="1" id="KW-0479">Metal-binding</keyword>
<dbReference type="PROSITE" id="PS50089">
    <property type="entry name" value="ZF_RING_2"/>
    <property type="match status" value="1"/>
</dbReference>
<dbReference type="SUPFAM" id="SSF81901">
    <property type="entry name" value="HCP-like"/>
    <property type="match status" value="3"/>
</dbReference>
<dbReference type="InterPro" id="IPR052945">
    <property type="entry name" value="Mitotic_Regulator"/>
</dbReference>
<dbReference type="OrthoDB" id="272077at2759"/>
<dbReference type="STRING" id="4846.A0A367K499"/>
<dbReference type="GO" id="GO:0004842">
    <property type="term" value="F:ubiquitin-protein transferase activity"/>
    <property type="evidence" value="ECO:0007669"/>
    <property type="project" value="InterPro"/>
</dbReference>
<dbReference type="InterPro" id="IPR001841">
    <property type="entry name" value="Znf_RING"/>
</dbReference>
<dbReference type="InterPro" id="IPR013083">
    <property type="entry name" value="Znf_RING/FYVE/PHD"/>
</dbReference>
<dbReference type="Pfam" id="PF15926">
    <property type="entry name" value="RNF220"/>
    <property type="match status" value="1"/>
</dbReference>
<reference evidence="3 4" key="1">
    <citation type="journal article" date="2018" name="G3 (Bethesda)">
        <title>Phylogenetic and Phylogenomic Definition of Rhizopus Species.</title>
        <authorList>
            <person name="Gryganskyi A.P."/>
            <person name="Golan J."/>
            <person name="Dolatabadi S."/>
            <person name="Mondo S."/>
            <person name="Robb S."/>
            <person name="Idnurm A."/>
            <person name="Muszewska A."/>
            <person name="Steczkiewicz K."/>
            <person name="Masonjones S."/>
            <person name="Liao H.L."/>
            <person name="Gajdeczka M.T."/>
            <person name="Anike F."/>
            <person name="Vuek A."/>
            <person name="Anishchenko I.M."/>
            <person name="Voigt K."/>
            <person name="de Hoog G.S."/>
            <person name="Smith M.E."/>
            <person name="Heitman J."/>
            <person name="Vilgalys R."/>
            <person name="Stajich J.E."/>
        </authorList>
    </citation>
    <scope>NUCLEOTIDE SEQUENCE [LARGE SCALE GENOMIC DNA]</scope>
    <source>
        <strain evidence="3 4">LSU 92-RS-03</strain>
    </source>
</reference>
<dbReference type="EMBL" id="PJQM01002243">
    <property type="protein sequence ID" value="RCH96966.1"/>
    <property type="molecule type" value="Genomic_DNA"/>
</dbReference>
<dbReference type="PANTHER" id="PTHR43628">
    <property type="entry name" value="ACTIVATOR OF C KINASE PROTEIN 1-RELATED"/>
    <property type="match status" value="1"/>
</dbReference>
<protein>
    <recommendedName>
        <fullName evidence="2">RING-type domain-containing protein</fullName>
    </recommendedName>
</protein>
<dbReference type="Gene3D" id="1.25.40.10">
    <property type="entry name" value="Tetratricopeptide repeat domain"/>
    <property type="match status" value="4"/>
</dbReference>
<feature type="domain" description="RING-type" evidence="2">
    <location>
        <begin position="248"/>
        <end position="287"/>
    </location>
</feature>
<evidence type="ECO:0000313" key="3">
    <source>
        <dbReference type="EMBL" id="RCH96966.1"/>
    </source>
</evidence>
<keyword evidence="1" id="KW-0862">Zinc</keyword>
<dbReference type="InterPro" id="IPR006597">
    <property type="entry name" value="Sel1-like"/>
</dbReference>
<dbReference type="InterPro" id="IPR031824">
    <property type="entry name" value="RNF220_mid"/>
</dbReference>